<dbReference type="SUPFAM" id="SSF52833">
    <property type="entry name" value="Thioredoxin-like"/>
    <property type="match status" value="1"/>
</dbReference>
<dbReference type="EMBL" id="CP036276">
    <property type="protein sequence ID" value="QDU46469.1"/>
    <property type="molecule type" value="Genomic_DNA"/>
</dbReference>
<gene>
    <name evidence="2" type="ORF">Mal52_49900</name>
</gene>
<dbReference type="InterPro" id="IPR047262">
    <property type="entry name" value="PRX-like1"/>
</dbReference>
<dbReference type="RefSeq" id="WP_145378977.1">
    <property type="nucleotide sequence ID" value="NZ_CP036276.1"/>
</dbReference>
<name>A0A517ZVH2_9PLAN</name>
<reference evidence="2 3" key="1">
    <citation type="submission" date="2019-02" db="EMBL/GenBank/DDBJ databases">
        <title>Deep-cultivation of Planctomycetes and their phenomic and genomic characterization uncovers novel biology.</title>
        <authorList>
            <person name="Wiegand S."/>
            <person name="Jogler M."/>
            <person name="Boedeker C."/>
            <person name="Pinto D."/>
            <person name="Vollmers J."/>
            <person name="Rivas-Marin E."/>
            <person name="Kohn T."/>
            <person name="Peeters S.H."/>
            <person name="Heuer A."/>
            <person name="Rast P."/>
            <person name="Oberbeckmann S."/>
            <person name="Bunk B."/>
            <person name="Jeske O."/>
            <person name="Meyerdierks A."/>
            <person name="Storesund J.E."/>
            <person name="Kallscheuer N."/>
            <person name="Luecker S."/>
            <person name="Lage O.M."/>
            <person name="Pohl T."/>
            <person name="Merkel B.J."/>
            <person name="Hornburger P."/>
            <person name="Mueller R.-W."/>
            <person name="Bruemmer F."/>
            <person name="Labrenz M."/>
            <person name="Spormann A.M."/>
            <person name="Op den Camp H."/>
            <person name="Overmann J."/>
            <person name="Amann R."/>
            <person name="Jetten M.S.M."/>
            <person name="Mascher T."/>
            <person name="Medema M.H."/>
            <person name="Devos D.P."/>
            <person name="Kaster A.-K."/>
            <person name="Ovreas L."/>
            <person name="Rohde M."/>
            <person name="Galperin M.Y."/>
            <person name="Jogler C."/>
        </authorList>
    </citation>
    <scope>NUCLEOTIDE SEQUENCE [LARGE SCALE GENOMIC DNA]</scope>
    <source>
        <strain evidence="2 3">Mal52</strain>
    </source>
</reference>
<organism evidence="2 3">
    <name type="scientific">Symmachiella dynata</name>
    <dbReference type="NCBI Taxonomy" id="2527995"/>
    <lineage>
        <taxon>Bacteria</taxon>
        <taxon>Pseudomonadati</taxon>
        <taxon>Planctomycetota</taxon>
        <taxon>Planctomycetia</taxon>
        <taxon>Planctomycetales</taxon>
        <taxon>Planctomycetaceae</taxon>
        <taxon>Symmachiella</taxon>
    </lineage>
</organism>
<dbReference type="CDD" id="cd02969">
    <property type="entry name" value="PRX_like1"/>
    <property type="match status" value="1"/>
</dbReference>
<dbReference type="Gene3D" id="3.40.30.10">
    <property type="entry name" value="Glutaredoxin"/>
    <property type="match status" value="1"/>
</dbReference>
<dbReference type="Pfam" id="PF00578">
    <property type="entry name" value="AhpC-TSA"/>
    <property type="match status" value="1"/>
</dbReference>
<evidence type="ECO:0000313" key="3">
    <source>
        <dbReference type="Proteomes" id="UP000319383"/>
    </source>
</evidence>
<dbReference type="KEGG" id="sdyn:Mal52_49900"/>
<keyword evidence="3" id="KW-1185">Reference proteome</keyword>
<dbReference type="PANTHER" id="PTHR43640:SF1">
    <property type="entry name" value="THIOREDOXIN-DEPENDENT PEROXIREDOXIN"/>
    <property type="match status" value="1"/>
</dbReference>
<dbReference type="GO" id="GO:0016209">
    <property type="term" value="F:antioxidant activity"/>
    <property type="evidence" value="ECO:0007669"/>
    <property type="project" value="InterPro"/>
</dbReference>
<accession>A0A517ZVH2</accession>
<dbReference type="InterPro" id="IPR036249">
    <property type="entry name" value="Thioredoxin-like_sf"/>
</dbReference>
<evidence type="ECO:0000313" key="2">
    <source>
        <dbReference type="EMBL" id="QDU46469.1"/>
    </source>
</evidence>
<dbReference type="PANTHER" id="PTHR43640">
    <property type="entry name" value="OS07G0260300 PROTEIN"/>
    <property type="match status" value="1"/>
</dbReference>
<protein>
    <submittedName>
        <fullName evidence="2">Thiol-disulfide oxidoreductase</fullName>
    </submittedName>
</protein>
<sequence>MPKPSRNRRACILTWMALVVVTISVEAALAGKFNKVLDVDAPAPDFSDLRGTDGKTHKLADYKEHDILVLFFTDNHCPASRLYAPRLTALLKEFADDPVALVAINVSDDSLESMRTHAAKHKWPFDYLSDPTQQVGRNYGAVRTPQFFVLDRKRQVAYMGALDNHDDPDKVTKQSLRDAIRALLSGKRPASGETLQRGCKIEYAEKTSP</sequence>
<dbReference type="InterPro" id="IPR013766">
    <property type="entry name" value="Thioredoxin_domain"/>
</dbReference>
<dbReference type="InterPro" id="IPR000866">
    <property type="entry name" value="AhpC/TSA"/>
</dbReference>
<proteinExistence type="predicted"/>
<dbReference type="GO" id="GO:0016491">
    <property type="term" value="F:oxidoreductase activity"/>
    <property type="evidence" value="ECO:0007669"/>
    <property type="project" value="InterPro"/>
</dbReference>
<dbReference type="PROSITE" id="PS51352">
    <property type="entry name" value="THIOREDOXIN_2"/>
    <property type="match status" value="1"/>
</dbReference>
<evidence type="ECO:0000259" key="1">
    <source>
        <dbReference type="PROSITE" id="PS51352"/>
    </source>
</evidence>
<dbReference type="Proteomes" id="UP000319383">
    <property type="component" value="Chromosome"/>
</dbReference>
<feature type="domain" description="Thioredoxin" evidence="1">
    <location>
        <begin position="37"/>
        <end position="185"/>
    </location>
</feature>
<dbReference type="AlphaFoldDB" id="A0A517ZVH2"/>